<protein>
    <submittedName>
        <fullName evidence="2">Uncharacterized protein</fullName>
    </submittedName>
</protein>
<organism evidence="2 3">
    <name type="scientific">Paramuricea clavata</name>
    <name type="common">Red gorgonian</name>
    <name type="synonym">Violescent sea-whip</name>
    <dbReference type="NCBI Taxonomy" id="317549"/>
    <lineage>
        <taxon>Eukaryota</taxon>
        <taxon>Metazoa</taxon>
        <taxon>Cnidaria</taxon>
        <taxon>Anthozoa</taxon>
        <taxon>Octocorallia</taxon>
        <taxon>Malacalcyonacea</taxon>
        <taxon>Plexauridae</taxon>
        <taxon>Paramuricea</taxon>
    </lineage>
</organism>
<dbReference type="GO" id="GO:0045721">
    <property type="term" value="P:negative regulation of gluconeogenesis"/>
    <property type="evidence" value="ECO:0007669"/>
    <property type="project" value="TreeGrafter"/>
</dbReference>
<dbReference type="InterPro" id="IPR018618">
    <property type="entry name" value="GID4/10-like"/>
</dbReference>
<evidence type="ECO:0000313" key="3">
    <source>
        <dbReference type="Proteomes" id="UP001152795"/>
    </source>
</evidence>
<dbReference type="GO" id="GO:0034657">
    <property type="term" value="C:GID complex"/>
    <property type="evidence" value="ECO:0007669"/>
    <property type="project" value="TreeGrafter"/>
</dbReference>
<sequence>MPGLKIRCDPLPPKTNQPGLPRSLLYSGSRFQGQQKSKGNSYDVEVVLQHVDEENAFLCGYLKIIGLTEEYPLLTTYFDGEIICDKHPFLTRKWEADEEVDRKHWVRVYHKYSAYHHHHYNHHHYYHHQPITIHHHHYNIGYHTEKKLICMFSSRENSFLFINLQNILTAIVSTFRN</sequence>
<dbReference type="GO" id="GO:0007039">
    <property type="term" value="P:protein catabolic process in the vacuole"/>
    <property type="evidence" value="ECO:0007669"/>
    <property type="project" value="TreeGrafter"/>
</dbReference>
<dbReference type="EMBL" id="CACRXK020007216">
    <property type="protein sequence ID" value="CAB4011635.1"/>
    <property type="molecule type" value="Genomic_DNA"/>
</dbReference>
<dbReference type="Proteomes" id="UP001152795">
    <property type="component" value="Unassembled WGS sequence"/>
</dbReference>
<accession>A0A7D9EL23</accession>
<dbReference type="GO" id="GO:0006623">
    <property type="term" value="P:protein targeting to vacuole"/>
    <property type="evidence" value="ECO:0007669"/>
    <property type="project" value="TreeGrafter"/>
</dbReference>
<dbReference type="PANTHER" id="PTHR14534">
    <property type="entry name" value="VACUOLAR IMPORT AND DEGRADATION PROTEIN 24"/>
    <property type="match status" value="1"/>
</dbReference>
<proteinExistence type="inferred from homology"/>
<comment type="similarity">
    <text evidence="1">Belongs to the GID4/VID24 family.</text>
</comment>
<keyword evidence="3" id="KW-1185">Reference proteome</keyword>
<reference evidence="2" key="1">
    <citation type="submission" date="2020-04" db="EMBL/GenBank/DDBJ databases">
        <authorList>
            <person name="Alioto T."/>
            <person name="Alioto T."/>
            <person name="Gomez Garrido J."/>
        </authorList>
    </citation>
    <scope>NUCLEOTIDE SEQUENCE</scope>
    <source>
        <strain evidence="2">A484AB</strain>
    </source>
</reference>
<dbReference type="Pfam" id="PF09783">
    <property type="entry name" value="Vac_ImportDeg"/>
    <property type="match status" value="1"/>
</dbReference>
<evidence type="ECO:0000313" key="2">
    <source>
        <dbReference type="EMBL" id="CAB4011635.1"/>
    </source>
</evidence>
<dbReference type="GO" id="GO:0043161">
    <property type="term" value="P:proteasome-mediated ubiquitin-dependent protein catabolic process"/>
    <property type="evidence" value="ECO:0007669"/>
    <property type="project" value="TreeGrafter"/>
</dbReference>
<comment type="caution">
    <text evidence="2">The sequence shown here is derived from an EMBL/GenBank/DDBJ whole genome shotgun (WGS) entry which is preliminary data.</text>
</comment>
<dbReference type="AlphaFoldDB" id="A0A7D9EL23"/>
<dbReference type="PANTHER" id="PTHR14534:SF3">
    <property type="entry name" value="GID COMPLEX SUBUNIT 4 HOMOLOG"/>
    <property type="match status" value="1"/>
</dbReference>
<dbReference type="GO" id="GO:0005773">
    <property type="term" value="C:vacuole"/>
    <property type="evidence" value="ECO:0007669"/>
    <property type="project" value="GOC"/>
</dbReference>
<evidence type="ECO:0000256" key="1">
    <source>
        <dbReference type="ARBA" id="ARBA00061469"/>
    </source>
</evidence>
<gene>
    <name evidence="2" type="ORF">PACLA_8A033686</name>
</gene>
<name>A0A7D9EL23_PARCT</name>